<dbReference type="AlphaFoldDB" id="A0AAV7PE03"/>
<dbReference type="Proteomes" id="UP001066276">
    <property type="component" value="Chromosome 7"/>
</dbReference>
<keyword evidence="2" id="KW-1185">Reference proteome</keyword>
<feature type="non-terminal residue" evidence="1">
    <location>
        <position position="130"/>
    </location>
</feature>
<dbReference type="EMBL" id="JANPWB010000011">
    <property type="protein sequence ID" value="KAJ1125477.1"/>
    <property type="molecule type" value="Genomic_DNA"/>
</dbReference>
<gene>
    <name evidence="1" type="ORF">NDU88_003907</name>
</gene>
<comment type="caution">
    <text evidence="1">The sequence shown here is derived from an EMBL/GenBank/DDBJ whole genome shotgun (WGS) entry which is preliminary data.</text>
</comment>
<organism evidence="1 2">
    <name type="scientific">Pleurodeles waltl</name>
    <name type="common">Iberian ribbed newt</name>
    <dbReference type="NCBI Taxonomy" id="8319"/>
    <lineage>
        <taxon>Eukaryota</taxon>
        <taxon>Metazoa</taxon>
        <taxon>Chordata</taxon>
        <taxon>Craniata</taxon>
        <taxon>Vertebrata</taxon>
        <taxon>Euteleostomi</taxon>
        <taxon>Amphibia</taxon>
        <taxon>Batrachia</taxon>
        <taxon>Caudata</taxon>
        <taxon>Salamandroidea</taxon>
        <taxon>Salamandridae</taxon>
        <taxon>Pleurodelinae</taxon>
        <taxon>Pleurodeles</taxon>
    </lineage>
</organism>
<accession>A0AAV7PE03</accession>
<reference evidence="1" key="1">
    <citation type="journal article" date="2022" name="bioRxiv">
        <title>Sequencing and chromosome-scale assembly of the giantPleurodeles waltlgenome.</title>
        <authorList>
            <person name="Brown T."/>
            <person name="Elewa A."/>
            <person name="Iarovenko S."/>
            <person name="Subramanian E."/>
            <person name="Araus A.J."/>
            <person name="Petzold A."/>
            <person name="Susuki M."/>
            <person name="Suzuki K.-i.T."/>
            <person name="Hayashi T."/>
            <person name="Toyoda A."/>
            <person name="Oliveira C."/>
            <person name="Osipova E."/>
            <person name="Leigh N.D."/>
            <person name="Simon A."/>
            <person name="Yun M.H."/>
        </authorList>
    </citation>
    <scope>NUCLEOTIDE SEQUENCE</scope>
    <source>
        <strain evidence="1">20211129_DDA</strain>
        <tissue evidence="1">Liver</tissue>
    </source>
</reference>
<name>A0AAV7PE03_PLEWA</name>
<proteinExistence type="predicted"/>
<evidence type="ECO:0000313" key="1">
    <source>
        <dbReference type="EMBL" id="KAJ1125477.1"/>
    </source>
</evidence>
<sequence length="130" mass="12582">MGGGSPLSGSSHRAAAVLPVPSVGGVLCADFSAANSLVPRRPCAVSTRHPAAFGSHPIFPSLLGVASQGPISFVPTGSASTGGGRGPASLIRLTVSALPCCFPLKVTGASCTSVSVSVVVGDLRGSASAI</sequence>
<evidence type="ECO:0000313" key="2">
    <source>
        <dbReference type="Proteomes" id="UP001066276"/>
    </source>
</evidence>
<protein>
    <submittedName>
        <fullName evidence="1">Uncharacterized protein</fullName>
    </submittedName>
</protein>